<comment type="caution">
    <text evidence="2">The sequence shown here is derived from an EMBL/GenBank/DDBJ whole genome shotgun (WGS) entry which is preliminary data.</text>
</comment>
<dbReference type="NCBIfam" id="TIGR04183">
    <property type="entry name" value="Por_Secre_tail"/>
    <property type="match status" value="1"/>
</dbReference>
<dbReference type="InterPro" id="IPR013211">
    <property type="entry name" value="LVIVD"/>
</dbReference>
<dbReference type="Proteomes" id="UP000319619">
    <property type="component" value="Unassembled WGS sequence"/>
</dbReference>
<dbReference type="AlphaFoldDB" id="A0A532V1U6"/>
<dbReference type="Pfam" id="PF18962">
    <property type="entry name" value="Por_Secre_tail"/>
    <property type="match status" value="1"/>
</dbReference>
<dbReference type="PANTHER" id="PTHR47197:SF3">
    <property type="entry name" value="DIHYDRO-HEME D1 DEHYDROGENASE"/>
    <property type="match status" value="1"/>
</dbReference>
<evidence type="ECO:0000313" key="2">
    <source>
        <dbReference type="EMBL" id="TKJ41153.1"/>
    </source>
</evidence>
<dbReference type="InterPro" id="IPR015943">
    <property type="entry name" value="WD40/YVTN_repeat-like_dom_sf"/>
</dbReference>
<name>A0A532V1U6_UNCL8</name>
<protein>
    <recommendedName>
        <fullName evidence="1">Secretion system C-terminal sorting domain-containing protein</fullName>
    </recommendedName>
</protein>
<dbReference type="InterPro" id="IPR011044">
    <property type="entry name" value="Quino_amine_DH_bsu"/>
</dbReference>
<dbReference type="InterPro" id="IPR026444">
    <property type="entry name" value="Secre_tail"/>
</dbReference>
<proteinExistence type="predicted"/>
<evidence type="ECO:0000259" key="1">
    <source>
        <dbReference type="Pfam" id="PF18962"/>
    </source>
</evidence>
<dbReference type="PANTHER" id="PTHR47197">
    <property type="entry name" value="PROTEIN NIRF"/>
    <property type="match status" value="1"/>
</dbReference>
<dbReference type="EMBL" id="NJBN01000003">
    <property type="protein sequence ID" value="TKJ41153.1"/>
    <property type="molecule type" value="Genomic_DNA"/>
</dbReference>
<reference evidence="2 3" key="1">
    <citation type="submission" date="2017-06" db="EMBL/GenBank/DDBJ databases">
        <title>Novel microbial phyla capable of carbon fixation and sulfur reduction in deep-sea sediments.</title>
        <authorList>
            <person name="Huang J."/>
            <person name="Baker B."/>
            <person name="Wang Y."/>
        </authorList>
    </citation>
    <scope>NUCLEOTIDE SEQUENCE [LARGE SCALE GENOMIC DNA]</scope>
    <source>
        <strain evidence="2">B3_LCP</strain>
    </source>
</reference>
<evidence type="ECO:0000313" key="3">
    <source>
        <dbReference type="Proteomes" id="UP000319619"/>
    </source>
</evidence>
<accession>A0A532V1U6</accession>
<sequence length="721" mass="78922">MDYRSFKITIGLLSLLVLALSCLSFAQGYDLELLSYSIVSGNYSSMIDYQNYLITSTGFGIKILDISSPSDPAEVAHTPTNGLSKSVNVDGNYLLVSDIGTGLLVYNIEDINNPVLLDQIEITGTIRSACPYGDYIYVAAEDYGIQIVDWNDPYNLELMETIYCGGEALMGITNDQWLYMTVGIAGMVVYNIAEPLEPELTLTWNTTGGKAGDLYMFPNADYLAIADFGNGVHILDLTYPSIPTWSDSISYPPYLALSVDGYDDYGVAAYNDQGIQTFNVNGEELDFLEMGDKCGIVHAIEDYIYVSMGDSVIAIVNSMDPSDIFTEGSLYNLGATSQIEVVGDIAYIANMVSGLTVLDISDRTSPYIIESTPTGFWAKDVIITPENYLYIADFHTGVNVFNLNDPLHPALVNTVSTDPDTGAHAFAYQDGYLYLAVYDFGLNVFDLTNPETPDLIFISEDSTAYYRELAFSADGQHLYACAEESGLLGYTINAPNDIVHDYTLDFLPRPFDIEVSGNYAYVANKDDGLFILDVTNHYYVFSLDSLPTQGSVSGVTLMDDNTVAISDWTAGVAVIDVTDPENVEEIERKDTPGYAWNLVTDGSYLYVADTYDLAIFDLIPLGVGGDNQGEALPEDLVIFNPAYPNPFNASSTLSFELYNPQNVNLSIYNINGEKVISLLNSDFDAGQHQIAFNAENLASGIYIAILKAGTVSHTQKLLLIK</sequence>
<dbReference type="Gene3D" id="2.130.10.10">
    <property type="entry name" value="YVTN repeat-like/Quinoprotein amine dehydrogenase"/>
    <property type="match status" value="2"/>
</dbReference>
<organism evidence="2 3">
    <name type="scientific">candidate division LCP-89 bacterium B3_LCP</name>
    <dbReference type="NCBI Taxonomy" id="2012998"/>
    <lineage>
        <taxon>Bacteria</taxon>
        <taxon>Pseudomonadati</taxon>
        <taxon>Bacteria division LCP-89</taxon>
    </lineage>
</organism>
<dbReference type="Gene3D" id="2.60.40.4070">
    <property type="match status" value="1"/>
</dbReference>
<dbReference type="SUPFAM" id="SSF82171">
    <property type="entry name" value="DPP6 N-terminal domain-like"/>
    <property type="match status" value="1"/>
</dbReference>
<feature type="domain" description="Secretion system C-terminal sorting" evidence="1">
    <location>
        <begin position="643"/>
        <end position="718"/>
    </location>
</feature>
<dbReference type="SUPFAM" id="SSF50969">
    <property type="entry name" value="YVTN repeat-like/Quinoprotein amine dehydrogenase"/>
    <property type="match status" value="1"/>
</dbReference>
<dbReference type="InterPro" id="IPR051200">
    <property type="entry name" value="Host-pathogen_enzymatic-act"/>
</dbReference>
<dbReference type="PROSITE" id="PS51257">
    <property type="entry name" value="PROKAR_LIPOPROTEIN"/>
    <property type="match status" value="1"/>
</dbReference>
<dbReference type="Pfam" id="PF08309">
    <property type="entry name" value="LVIVD"/>
    <property type="match status" value="9"/>
</dbReference>
<gene>
    <name evidence="2" type="ORF">CEE37_05655</name>
</gene>